<sequence length="166" mass="17897">MNLVAIWMDAGTIKTWNNIVLGGPSDGSSSLALFKKRSLHELRGQLLPKAIHPTGCEVESGGLVPPASAGHVWRVARLASGTSGGWHVWRVFPTKVGNVARPAILRVSETFVRAWNPATDFETRLAGGSQKKSKALYGSQERLPVSFQRVVHTLSSGARTHKAGCF</sequence>
<reference evidence="2 3" key="1">
    <citation type="submission" date="2017-11" db="EMBL/GenBank/DDBJ databases">
        <title>De novo assembly and phasing of dikaryotic genomes from two isolates of Puccinia coronata f. sp. avenae, the causal agent of oat crown rust.</title>
        <authorList>
            <person name="Miller M.E."/>
            <person name="Zhang Y."/>
            <person name="Omidvar V."/>
            <person name="Sperschneider J."/>
            <person name="Schwessinger B."/>
            <person name="Raley C."/>
            <person name="Palmer J.M."/>
            <person name="Garnica D."/>
            <person name="Upadhyaya N."/>
            <person name="Rathjen J."/>
            <person name="Taylor J.M."/>
            <person name="Park R.F."/>
            <person name="Dodds P.N."/>
            <person name="Hirsch C.D."/>
            <person name="Kianian S.F."/>
            <person name="Figueroa M."/>
        </authorList>
    </citation>
    <scope>NUCLEOTIDE SEQUENCE [LARGE SCALE GENOMIC DNA]</scope>
    <source>
        <strain evidence="2">12NC29</strain>
    </source>
</reference>
<proteinExistence type="predicted"/>
<organism evidence="2 3">
    <name type="scientific">Puccinia coronata f. sp. avenae</name>
    <dbReference type="NCBI Taxonomy" id="200324"/>
    <lineage>
        <taxon>Eukaryota</taxon>
        <taxon>Fungi</taxon>
        <taxon>Dikarya</taxon>
        <taxon>Basidiomycota</taxon>
        <taxon>Pucciniomycotina</taxon>
        <taxon>Pucciniomycetes</taxon>
        <taxon>Pucciniales</taxon>
        <taxon>Pucciniaceae</taxon>
        <taxon>Puccinia</taxon>
    </lineage>
</organism>
<evidence type="ECO:0000313" key="1">
    <source>
        <dbReference type="EMBL" id="PLW07288.1"/>
    </source>
</evidence>
<name>A0A2N5VEX1_9BASI</name>
<dbReference type="EMBL" id="PGCJ01000102">
    <property type="protein sequence ID" value="PLW48547.1"/>
    <property type="molecule type" value="Genomic_DNA"/>
</dbReference>
<evidence type="ECO:0000313" key="3">
    <source>
        <dbReference type="Proteomes" id="UP000235388"/>
    </source>
</evidence>
<evidence type="ECO:0000313" key="2">
    <source>
        <dbReference type="EMBL" id="PLW48547.1"/>
    </source>
</evidence>
<dbReference type="EMBL" id="PGCJ01001239">
    <property type="protein sequence ID" value="PLW07288.1"/>
    <property type="molecule type" value="Genomic_DNA"/>
</dbReference>
<dbReference type="AlphaFoldDB" id="A0A2N5VEX1"/>
<dbReference type="Proteomes" id="UP000235388">
    <property type="component" value="Unassembled WGS sequence"/>
</dbReference>
<comment type="caution">
    <text evidence="2">The sequence shown here is derived from an EMBL/GenBank/DDBJ whole genome shotgun (WGS) entry which is preliminary data.</text>
</comment>
<keyword evidence="3" id="KW-1185">Reference proteome</keyword>
<gene>
    <name evidence="2" type="ORF">PCANC_12201</name>
    <name evidence="1" type="ORF">PCANC_23874</name>
</gene>
<accession>A0A2N5VEX1</accession>
<protein>
    <submittedName>
        <fullName evidence="2">Uncharacterized protein</fullName>
    </submittedName>
</protein>